<protein>
    <recommendedName>
        <fullName evidence="15">Microsomal glutathione S-transferase 1</fullName>
        <ecNumber evidence="5">2.5.1.18</ecNumber>
    </recommendedName>
</protein>
<feature type="transmembrane region" description="Helical" evidence="17">
    <location>
        <begin position="129"/>
        <end position="153"/>
    </location>
</feature>
<organism evidence="18 19">
    <name type="scientific">Parthenolecanium corni</name>
    <dbReference type="NCBI Taxonomy" id="536013"/>
    <lineage>
        <taxon>Eukaryota</taxon>
        <taxon>Metazoa</taxon>
        <taxon>Ecdysozoa</taxon>
        <taxon>Arthropoda</taxon>
        <taxon>Hexapoda</taxon>
        <taxon>Insecta</taxon>
        <taxon>Pterygota</taxon>
        <taxon>Neoptera</taxon>
        <taxon>Paraneoptera</taxon>
        <taxon>Hemiptera</taxon>
        <taxon>Sternorrhyncha</taxon>
        <taxon>Coccoidea</taxon>
        <taxon>Coccidae</taxon>
        <taxon>Parthenolecanium</taxon>
    </lineage>
</organism>
<reference evidence="18 19" key="1">
    <citation type="submission" date="2024-03" db="EMBL/GenBank/DDBJ databases">
        <title>Adaptation during the transition from Ophiocordyceps entomopathogen to insect associate is accompanied by gene loss and intensified selection.</title>
        <authorList>
            <person name="Ward C.M."/>
            <person name="Onetto C.A."/>
            <person name="Borneman A.R."/>
        </authorList>
    </citation>
    <scope>NUCLEOTIDE SEQUENCE [LARGE SCALE GENOMIC DNA]</scope>
    <source>
        <strain evidence="18">AWRI1</strain>
        <tissue evidence="18">Single Adult Female</tissue>
    </source>
</reference>
<evidence type="ECO:0000256" key="3">
    <source>
        <dbReference type="ARBA" id="ARBA00004477"/>
    </source>
</evidence>
<gene>
    <name evidence="18" type="ORF">V9T40_002049</name>
</gene>
<dbReference type="Pfam" id="PF01124">
    <property type="entry name" value="MAPEG"/>
    <property type="match status" value="1"/>
</dbReference>
<comment type="function">
    <text evidence="1">Conjugation of reduced glutathione to a wide number of exogenous and endogenous hydrophobic electrophiles.</text>
</comment>
<dbReference type="AlphaFoldDB" id="A0AAN9TWJ5"/>
<comment type="subunit">
    <text evidence="14">Homotrimer; The trimer binds only one molecule of glutathione.</text>
</comment>
<dbReference type="PANTHER" id="PTHR10689">
    <property type="entry name" value="MICROSOMAL GLUTATHIONE S-TRANSFERASE 1"/>
    <property type="match status" value="1"/>
</dbReference>
<comment type="caution">
    <text evidence="18">The sequence shown here is derived from an EMBL/GenBank/DDBJ whole genome shotgun (WGS) entry which is preliminary data.</text>
</comment>
<evidence type="ECO:0000256" key="15">
    <source>
        <dbReference type="ARBA" id="ARBA00039397"/>
    </source>
</evidence>
<evidence type="ECO:0000256" key="9">
    <source>
        <dbReference type="ARBA" id="ARBA00022824"/>
    </source>
</evidence>
<keyword evidence="10 17" id="KW-1133">Transmembrane helix</keyword>
<sequence>MVEIKLEDPIVKSFLFYVSLLVAKVLVMALLTALQRMQKKVLPSEEDTKFFTILLRKEMKVARDDPDVERVRRAHLNDLENIPQFIFAGSIYILTQPNEFLAINLFRTYTIFRGLHTLVYAIIPIPQPARVICFSIPFAITYYMLLMNVLNFFKI</sequence>
<dbReference type="Proteomes" id="UP001367676">
    <property type="component" value="Unassembled WGS sequence"/>
</dbReference>
<proteinExistence type="inferred from homology"/>
<dbReference type="InterPro" id="IPR001129">
    <property type="entry name" value="Membr-assoc_MAPEG"/>
</dbReference>
<keyword evidence="12" id="KW-0496">Mitochondrion</keyword>
<keyword evidence="7 17" id="KW-0812">Transmembrane</keyword>
<keyword evidence="8" id="KW-1000">Mitochondrion outer membrane</keyword>
<evidence type="ECO:0000256" key="12">
    <source>
        <dbReference type="ARBA" id="ARBA00023128"/>
    </source>
</evidence>
<evidence type="ECO:0000256" key="2">
    <source>
        <dbReference type="ARBA" id="ARBA00004294"/>
    </source>
</evidence>
<evidence type="ECO:0000256" key="6">
    <source>
        <dbReference type="ARBA" id="ARBA00022679"/>
    </source>
</evidence>
<comment type="catalytic activity">
    <reaction evidence="16">
        <text>RX + glutathione = an S-substituted glutathione + a halide anion + H(+)</text>
        <dbReference type="Rhea" id="RHEA:16437"/>
        <dbReference type="ChEBI" id="CHEBI:15378"/>
        <dbReference type="ChEBI" id="CHEBI:16042"/>
        <dbReference type="ChEBI" id="CHEBI:17792"/>
        <dbReference type="ChEBI" id="CHEBI:57925"/>
        <dbReference type="ChEBI" id="CHEBI:90779"/>
        <dbReference type="EC" id="2.5.1.18"/>
    </reaction>
    <physiologicalReaction direction="left-to-right" evidence="16">
        <dbReference type="Rhea" id="RHEA:16438"/>
    </physiologicalReaction>
</comment>
<evidence type="ECO:0000256" key="8">
    <source>
        <dbReference type="ARBA" id="ARBA00022787"/>
    </source>
</evidence>
<keyword evidence="13 17" id="KW-0472">Membrane</keyword>
<dbReference type="FunFam" id="1.20.120.550:FF:000002">
    <property type="entry name" value="Microsomal glutathione S-transferase 1"/>
    <property type="match status" value="1"/>
</dbReference>
<dbReference type="SUPFAM" id="SSF161084">
    <property type="entry name" value="MAPEG domain-like"/>
    <property type="match status" value="1"/>
</dbReference>
<feature type="transmembrane region" description="Helical" evidence="17">
    <location>
        <begin position="14"/>
        <end position="34"/>
    </location>
</feature>
<evidence type="ECO:0000256" key="14">
    <source>
        <dbReference type="ARBA" id="ARBA00038540"/>
    </source>
</evidence>
<dbReference type="InterPro" id="IPR023352">
    <property type="entry name" value="MAPEG-like_dom_sf"/>
</dbReference>
<keyword evidence="11" id="KW-0007">Acetylation</keyword>
<evidence type="ECO:0000256" key="11">
    <source>
        <dbReference type="ARBA" id="ARBA00022990"/>
    </source>
</evidence>
<evidence type="ECO:0000256" key="13">
    <source>
        <dbReference type="ARBA" id="ARBA00023136"/>
    </source>
</evidence>
<dbReference type="EC" id="2.5.1.18" evidence="5"/>
<evidence type="ECO:0000256" key="7">
    <source>
        <dbReference type="ARBA" id="ARBA00022692"/>
    </source>
</evidence>
<dbReference type="GO" id="GO:0005741">
    <property type="term" value="C:mitochondrial outer membrane"/>
    <property type="evidence" value="ECO:0007669"/>
    <property type="project" value="UniProtKB-SubCell"/>
</dbReference>
<evidence type="ECO:0000256" key="5">
    <source>
        <dbReference type="ARBA" id="ARBA00012452"/>
    </source>
</evidence>
<evidence type="ECO:0000256" key="10">
    <source>
        <dbReference type="ARBA" id="ARBA00022989"/>
    </source>
</evidence>
<evidence type="ECO:0000256" key="4">
    <source>
        <dbReference type="ARBA" id="ARBA00010459"/>
    </source>
</evidence>
<dbReference type="InterPro" id="IPR040162">
    <property type="entry name" value="MGST1-like"/>
</dbReference>
<dbReference type="Gene3D" id="1.20.120.550">
    <property type="entry name" value="Membrane associated eicosanoid/glutathione metabolism-like domain"/>
    <property type="match status" value="1"/>
</dbReference>
<name>A0AAN9TWJ5_9HEMI</name>
<comment type="subcellular location">
    <subcellularLocation>
        <location evidence="3">Endoplasmic reticulum membrane</location>
        <topology evidence="3">Multi-pass membrane protein</topology>
    </subcellularLocation>
    <subcellularLocation>
        <location evidence="2">Mitochondrion outer membrane</location>
    </subcellularLocation>
</comment>
<keyword evidence="6" id="KW-0808">Transferase</keyword>
<evidence type="ECO:0000256" key="17">
    <source>
        <dbReference type="SAM" id="Phobius"/>
    </source>
</evidence>
<evidence type="ECO:0000256" key="1">
    <source>
        <dbReference type="ARBA" id="ARBA00003701"/>
    </source>
</evidence>
<keyword evidence="9" id="KW-0256">Endoplasmic reticulum</keyword>
<accession>A0AAN9TWJ5</accession>
<comment type="similarity">
    <text evidence="4">Belongs to the MAPEG family.</text>
</comment>
<evidence type="ECO:0000313" key="19">
    <source>
        <dbReference type="Proteomes" id="UP001367676"/>
    </source>
</evidence>
<dbReference type="GO" id="GO:0004364">
    <property type="term" value="F:glutathione transferase activity"/>
    <property type="evidence" value="ECO:0007669"/>
    <property type="project" value="UniProtKB-EC"/>
</dbReference>
<dbReference type="PANTHER" id="PTHR10689:SF6">
    <property type="entry name" value="MICROSOMAL GLUTATHIONE S-TRANSFERASE 1"/>
    <property type="match status" value="1"/>
</dbReference>
<dbReference type="GO" id="GO:0005789">
    <property type="term" value="C:endoplasmic reticulum membrane"/>
    <property type="evidence" value="ECO:0007669"/>
    <property type="project" value="UniProtKB-SubCell"/>
</dbReference>
<dbReference type="EMBL" id="JBBCAQ010000022">
    <property type="protein sequence ID" value="KAK7590436.1"/>
    <property type="molecule type" value="Genomic_DNA"/>
</dbReference>
<keyword evidence="19" id="KW-1185">Reference proteome</keyword>
<evidence type="ECO:0000313" key="18">
    <source>
        <dbReference type="EMBL" id="KAK7590436.1"/>
    </source>
</evidence>
<evidence type="ECO:0000256" key="16">
    <source>
        <dbReference type="ARBA" id="ARBA00049385"/>
    </source>
</evidence>